<dbReference type="SUPFAM" id="SSF56112">
    <property type="entry name" value="Protein kinase-like (PK-like)"/>
    <property type="match status" value="1"/>
</dbReference>
<dbReference type="Gene3D" id="1.10.1620.10">
    <property type="entry name" value="Ribosomal protein L39e"/>
    <property type="match status" value="1"/>
</dbReference>
<evidence type="ECO:0000256" key="3">
    <source>
        <dbReference type="ARBA" id="ARBA00023274"/>
    </source>
</evidence>
<dbReference type="Pfam" id="PF00832">
    <property type="entry name" value="Ribosomal_L39"/>
    <property type="match status" value="1"/>
</dbReference>
<dbReference type="PANTHER" id="PTHR19970">
    <property type="entry name" value="RIBOSOMAL PROTEIN L39E"/>
    <property type="match status" value="1"/>
</dbReference>
<dbReference type="GO" id="GO:0022625">
    <property type="term" value="C:cytosolic large ribosomal subunit"/>
    <property type="evidence" value="ECO:0007669"/>
    <property type="project" value="TreeGrafter"/>
</dbReference>
<gene>
    <name evidence="7" type="ORF">N7517_005660</name>
</gene>
<dbReference type="GeneID" id="81462573"/>
<sequence length="238" mass="27239">MQSVTIVQPGPLSGGPFRGRFFTDYSAGPFKDTTELQGWFYHKLEICKRVNKCPKDIPPFQFSKFVITHHDISPRILILDQNGEVWLIDWADSDAYPPAFESAALLAQQAFTCFNEAVLSLNPRFPEEEHQLDSITYGLITAALAYPTSPDPTEAKPSPAAHKPSTSEGRPLHPSIQQARRRDQPFKMPSNKTFRTKQKLAKAQRQNRPIPQWIRLRTGNTIRYNAKRRHWRKSTLKV</sequence>
<proteinExistence type="inferred from homology"/>
<reference evidence="7" key="2">
    <citation type="journal article" date="2023" name="IMA Fungus">
        <title>Comparative genomic study of the Penicillium genus elucidates a diverse pangenome and 15 lateral gene transfer events.</title>
        <authorList>
            <person name="Petersen C."/>
            <person name="Sorensen T."/>
            <person name="Nielsen M.R."/>
            <person name="Sondergaard T.E."/>
            <person name="Sorensen J.L."/>
            <person name="Fitzpatrick D.A."/>
            <person name="Frisvad J.C."/>
            <person name="Nielsen K.L."/>
        </authorList>
    </citation>
    <scope>NUCLEOTIDE SEQUENCE</scope>
    <source>
        <strain evidence="7">IBT 3081</strain>
    </source>
</reference>
<dbReference type="AlphaFoldDB" id="A0A9W9SAL1"/>
<comment type="caution">
    <text evidence="7">The sequence shown here is derived from an EMBL/GenBank/DDBJ whole genome shotgun (WGS) entry which is preliminary data.</text>
</comment>
<dbReference type="InterPro" id="IPR023626">
    <property type="entry name" value="Ribosomal_eL39_dom_sf"/>
</dbReference>
<keyword evidence="2" id="KW-0689">Ribosomal protein</keyword>
<dbReference type="FunFam" id="1.10.1620.10:FF:000001">
    <property type="entry name" value="60S ribosomal protein-like L39"/>
    <property type="match status" value="1"/>
</dbReference>
<dbReference type="InterPro" id="IPR000077">
    <property type="entry name" value="Ribosomal_eL39"/>
</dbReference>
<dbReference type="OrthoDB" id="3250044at2759"/>
<reference evidence="7" key="1">
    <citation type="submission" date="2022-12" db="EMBL/GenBank/DDBJ databases">
        <authorList>
            <person name="Petersen C."/>
        </authorList>
    </citation>
    <scope>NUCLEOTIDE SEQUENCE</scope>
    <source>
        <strain evidence="7">IBT 3081</strain>
    </source>
</reference>
<dbReference type="EMBL" id="JAPZBT010000002">
    <property type="protein sequence ID" value="KAJ5373654.1"/>
    <property type="molecule type" value="Genomic_DNA"/>
</dbReference>
<dbReference type="Gene3D" id="3.90.1200.10">
    <property type="match status" value="1"/>
</dbReference>
<dbReference type="SUPFAM" id="SSF48662">
    <property type="entry name" value="Ribosomal protein L39e"/>
    <property type="match status" value="1"/>
</dbReference>
<evidence type="ECO:0000256" key="2">
    <source>
        <dbReference type="ARBA" id="ARBA00022980"/>
    </source>
</evidence>
<dbReference type="Proteomes" id="UP001147752">
    <property type="component" value="Unassembled WGS sequence"/>
</dbReference>
<feature type="region of interest" description="Disordered" evidence="6">
    <location>
        <begin position="148"/>
        <end position="209"/>
    </location>
</feature>
<keyword evidence="3" id="KW-0687">Ribonucleoprotein</keyword>
<keyword evidence="8" id="KW-1185">Reference proteome</keyword>
<dbReference type="GO" id="GO:0006412">
    <property type="term" value="P:translation"/>
    <property type="evidence" value="ECO:0007669"/>
    <property type="project" value="InterPro"/>
</dbReference>
<evidence type="ECO:0000256" key="1">
    <source>
        <dbReference type="ARBA" id="ARBA00009339"/>
    </source>
</evidence>
<dbReference type="GO" id="GO:0003735">
    <property type="term" value="F:structural constituent of ribosome"/>
    <property type="evidence" value="ECO:0007669"/>
    <property type="project" value="InterPro"/>
</dbReference>
<protein>
    <recommendedName>
        <fullName evidence="4">Large ribosomal subunit protein eL39</fullName>
    </recommendedName>
    <alternativeName>
        <fullName evidence="5">60S ribosomal protein L39</fullName>
    </alternativeName>
</protein>
<organism evidence="7 8">
    <name type="scientific">Penicillium concentricum</name>
    <dbReference type="NCBI Taxonomy" id="293559"/>
    <lineage>
        <taxon>Eukaryota</taxon>
        <taxon>Fungi</taxon>
        <taxon>Dikarya</taxon>
        <taxon>Ascomycota</taxon>
        <taxon>Pezizomycotina</taxon>
        <taxon>Eurotiomycetes</taxon>
        <taxon>Eurotiomycetidae</taxon>
        <taxon>Eurotiales</taxon>
        <taxon>Aspergillaceae</taxon>
        <taxon>Penicillium</taxon>
    </lineage>
</organism>
<evidence type="ECO:0000313" key="7">
    <source>
        <dbReference type="EMBL" id="KAJ5373654.1"/>
    </source>
</evidence>
<name>A0A9W9SAL1_9EURO</name>
<dbReference type="InterPro" id="IPR011009">
    <property type="entry name" value="Kinase-like_dom_sf"/>
</dbReference>
<dbReference type="RefSeq" id="XP_056579640.1">
    <property type="nucleotide sequence ID" value="XM_056723390.1"/>
</dbReference>
<evidence type="ECO:0000256" key="4">
    <source>
        <dbReference type="ARBA" id="ARBA00035234"/>
    </source>
</evidence>
<evidence type="ECO:0000256" key="5">
    <source>
        <dbReference type="ARBA" id="ARBA00035339"/>
    </source>
</evidence>
<accession>A0A9W9SAL1</accession>
<dbReference type="HAMAP" id="MF_00629">
    <property type="entry name" value="Ribosomal_eL39"/>
    <property type="match status" value="1"/>
</dbReference>
<evidence type="ECO:0000256" key="6">
    <source>
        <dbReference type="SAM" id="MobiDB-lite"/>
    </source>
</evidence>
<comment type="similarity">
    <text evidence="1">Belongs to the eukaryotic ribosomal protein eL39 family.</text>
</comment>
<dbReference type="PANTHER" id="PTHR19970:SF0">
    <property type="entry name" value="LARGE RIBOSOMAL SUBUNIT PROTEIN EL39"/>
    <property type="match status" value="1"/>
</dbReference>
<evidence type="ECO:0000313" key="8">
    <source>
        <dbReference type="Proteomes" id="UP001147752"/>
    </source>
</evidence>